<dbReference type="InterPro" id="IPR050418">
    <property type="entry name" value="D-iso_2-hydroxyacid_DH_PdxB"/>
</dbReference>
<reference evidence="8" key="1">
    <citation type="submission" date="2017-09" db="EMBL/GenBank/DDBJ databases">
        <title>Depth-based differentiation of microbial function through sediment-hosted aquifers and enrichment of novel symbionts in the deep terrestrial subsurface.</title>
        <authorList>
            <person name="Probst A.J."/>
            <person name="Ladd B."/>
            <person name="Jarett J.K."/>
            <person name="Geller-Mcgrath D.E."/>
            <person name="Sieber C.M.K."/>
            <person name="Emerson J.B."/>
            <person name="Anantharaman K."/>
            <person name="Thomas B.C."/>
            <person name="Malmstrom R."/>
            <person name="Stieglmeier M."/>
            <person name="Klingl A."/>
            <person name="Woyke T."/>
            <person name="Ryan C.M."/>
            <person name="Banfield J.F."/>
        </authorList>
    </citation>
    <scope>NUCLEOTIDE SEQUENCE [LARGE SCALE GENOMIC DNA]</scope>
</reference>
<dbReference type="GO" id="GO:0051287">
    <property type="term" value="F:NAD binding"/>
    <property type="evidence" value="ECO:0007669"/>
    <property type="project" value="InterPro"/>
</dbReference>
<evidence type="ECO:0000256" key="3">
    <source>
        <dbReference type="ARBA" id="ARBA00023027"/>
    </source>
</evidence>
<sequence>MTKIVAVDPILLYPEHTKLLKEFGELTTYDTVPKNSREIIDRIKGADIVIDYWTALPKEVMENLKNTKMICSATAGYDWIDVITASKKGIIITHCPGHKSESVAEFTIGLMLSALRRMCKAVNETREGFYKPSGYKSKDLKDKTLGIIGYGTIGKRVAEIAEQGFGMKILFTNSSSTRGNLEKLLKESDCISVNAPLNNKTRNLLGKHEFDLMKDGVVFVNTGRGAIVNETALFNALKSGKMYAAGLDMLANEPFEKNNPLFKLQNVIITPHIAWNTEESDYRLSAQVVEIISAFISGKPIYIVSEQRR</sequence>
<dbReference type="GO" id="GO:0016616">
    <property type="term" value="F:oxidoreductase activity, acting on the CH-OH group of donors, NAD or NADP as acceptor"/>
    <property type="evidence" value="ECO:0007669"/>
    <property type="project" value="InterPro"/>
</dbReference>
<dbReference type="InterPro" id="IPR006139">
    <property type="entry name" value="D-isomer_2_OHA_DH_cat_dom"/>
</dbReference>
<feature type="domain" description="D-isomer specific 2-hydroxyacid dehydrogenase NAD-binding" evidence="6">
    <location>
        <begin position="108"/>
        <end position="274"/>
    </location>
</feature>
<evidence type="ECO:0000313" key="8">
    <source>
        <dbReference type="Proteomes" id="UP000229554"/>
    </source>
</evidence>
<gene>
    <name evidence="7" type="ORF">COU88_05610</name>
</gene>
<evidence type="ECO:0000256" key="2">
    <source>
        <dbReference type="ARBA" id="ARBA00023002"/>
    </source>
</evidence>
<keyword evidence="3" id="KW-0520">NAD</keyword>
<dbReference type="InterPro" id="IPR006140">
    <property type="entry name" value="D-isomer_DH_NAD-bd"/>
</dbReference>
<dbReference type="Gene3D" id="3.40.50.720">
    <property type="entry name" value="NAD(P)-binding Rossmann-like Domain"/>
    <property type="match status" value="2"/>
</dbReference>
<dbReference type="Pfam" id="PF00389">
    <property type="entry name" value="2-Hacid_dh"/>
    <property type="match status" value="1"/>
</dbReference>
<evidence type="ECO:0000259" key="5">
    <source>
        <dbReference type="Pfam" id="PF00389"/>
    </source>
</evidence>
<dbReference type="SUPFAM" id="SSF52283">
    <property type="entry name" value="Formate/glycerate dehydrogenase catalytic domain-like"/>
    <property type="match status" value="1"/>
</dbReference>
<feature type="domain" description="D-isomer specific 2-hydroxyacid dehydrogenase catalytic" evidence="5">
    <location>
        <begin position="10"/>
        <end position="300"/>
    </location>
</feature>
<dbReference type="PROSITE" id="PS00671">
    <property type="entry name" value="D_2_HYDROXYACID_DH_3"/>
    <property type="match status" value="1"/>
</dbReference>
<evidence type="ECO:0000256" key="4">
    <source>
        <dbReference type="RuleBase" id="RU003719"/>
    </source>
</evidence>
<dbReference type="Pfam" id="PF02826">
    <property type="entry name" value="2-Hacid_dh_C"/>
    <property type="match status" value="1"/>
</dbReference>
<dbReference type="PANTHER" id="PTHR43761:SF1">
    <property type="entry name" value="D-ISOMER SPECIFIC 2-HYDROXYACID DEHYDROGENASE CATALYTIC DOMAIN-CONTAINING PROTEIN-RELATED"/>
    <property type="match status" value="1"/>
</dbReference>
<proteinExistence type="inferred from homology"/>
<comment type="similarity">
    <text evidence="1 4">Belongs to the D-isomer specific 2-hydroxyacid dehydrogenase family.</text>
</comment>
<keyword evidence="2 4" id="KW-0560">Oxidoreductase</keyword>
<dbReference type="InterPro" id="IPR029753">
    <property type="entry name" value="D-isomer_DH_CS"/>
</dbReference>
<dbReference type="SUPFAM" id="SSF51735">
    <property type="entry name" value="NAD(P)-binding Rossmann-fold domains"/>
    <property type="match status" value="1"/>
</dbReference>
<dbReference type="PANTHER" id="PTHR43761">
    <property type="entry name" value="D-ISOMER SPECIFIC 2-HYDROXYACID DEHYDROGENASE FAMILY PROTEIN (AFU_ORTHOLOGUE AFUA_1G13630)"/>
    <property type="match status" value="1"/>
</dbReference>
<evidence type="ECO:0000259" key="6">
    <source>
        <dbReference type="Pfam" id="PF02826"/>
    </source>
</evidence>
<dbReference type="Proteomes" id="UP000229554">
    <property type="component" value="Unassembled WGS sequence"/>
</dbReference>
<evidence type="ECO:0008006" key="9">
    <source>
        <dbReference type="Google" id="ProtNLM"/>
    </source>
</evidence>
<dbReference type="InterPro" id="IPR036291">
    <property type="entry name" value="NAD(P)-bd_dom_sf"/>
</dbReference>
<name>A0A2M8KQW6_9BACT</name>
<dbReference type="AlphaFoldDB" id="A0A2M8KQW6"/>
<organism evidence="7 8">
    <name type="scientific">Candidatus Roizmanbacteria bacterium CG10_big_fil_rev_8_21_14_0_10_39_6</name>
    <dbReference type="NCBI Taxonomy" id="1974853"/>
    <lineage>
        <taxon>Bacteria</taxon>
        <taxon>Candidatus Roizmaniibacteriota</taxon>
    </lineage>
</organism>
<evidence type="ECO:0000256" key="1">
    <source>
        <dbReference type="ARBA" id="ARBA00005854"/>
    </source>
</evidence>
<comment type="caution">
    <text evidence="7">The sequence shown here is derived from an EMBL/GenBank/DDBJ whole genome shotgun (WGS) entry which is preliminary data.</text>
</comment>
<evidence type="ECO:0000313" key="7">
    <source>
        <dbReference type="EMBL" id="PJE62311.1"/>
    </source>
</evidence>
<accession>A0A2M8KQW6</accession>
<dbReference type="EMBL" id="PFED01000227">
    <property type="protein sequence ID" value="PJE62311.1"/>
    <property type="molecule type" value="Genomic_DNA"/>
</dbReference>
<protein>
    <recommendedName>
        <fullName evidence="9">Glycerate dehydrogenase</fullName>
    </recommendedName>
</protein>